<keyword evidence="3" id="KW-1003">Cell membrane</keyword>
<dbReference type="Pfam" id="PF00528">
    <property type="entry name" value="BPD_transp_1"/>
    <property type="match status" value="1"/>
</dbReference>
<dbReference type="Gene3D" id="1.10.3720.10">
    <property type="entry name" value="MetI-like"/>
    <property type="match status" value="1"/>
</dbReference>
<organism evidence="10 11">
    <name type="scientific">Paeniglutamicibacter cryotolerans</name>
    <dbReference type="NCBI Taxonomy" id="670079"/>
    <lineage>
        <taxon>Bacteria</taxon>
        <taxon>Bacillati</taxon>
        <taxon>Actinomycetota</taxon>
        <taxon>Actinomycetes</taxon>
        <taxon>Micrococcales</taxon>
        <taxon>Micrococcaceae</taxon>
        <taxon>Paeniglutamicibacter</taxon>
    </lineage>
</organism>
<dbReference type="InterPro" id="IPR000515">
    <property type="entry name" value="MetI-like"/>
</dbReference>
<evidence type="ECO:0000313" key="10">
    <source>
        <dbReference type="EMBL" id="MBB2994821.1"/>
    </source>
</evidence>
<comment type="similarity">
    <text evidence="7">Belongs to the binding-protein-dependent transport system permease family.</text>
</comment>
<keyword evidence="4 7" id="KW-0812">Transmembrane</keyword>
<feature type="transmembrane region" description="Helical" evidence="7">
    <location>
        <begin position="248"/>
        <end position="269"/>
    </location>
</feature>
<dbReference type="AlphaFoldDB" id="A0A839QS03"/>
<comment type="subcellular location">
    <subcellularLocation>
        <location evidence="1 7">Cell membrane</location>
        <topology evidence="1 7">Multi-pass membrane protein</topology>
    </subcellularLocation>
</comment>
<keyword evidence="11" id="KW-1185">Reference proteome</keyword>
<sequence length="286" mass="30709">MSISTTTAQRTRPGGLGQQRQRSQRIAFAAKGQNVVLGLCGLATLAVVVQFLAPLGIVRAQDLPPTTVILGQLASLLADPLLWQAIYDTVYVWALGLLIATAAGAILGLLIGSSERARNALGSTIEFLRPIPSVALIPLVVLLFGPAYESALILVIYASFWQVLIQTIYGVIDVDPVVADTARSYRFTRIGIIRHVVLPTALPFIMTGFRLASSVALVLTVTAQMMIGTPGIGQAITTAESAGNTPKMYALVLVTGFLGVLVNILARYIEKRLLSWHMSFRKEVEL</sequence>
<feature type="domain" description="ABC transmembrane type-1" evidence="9">
    <location>
        <begin position="86"/>
        <end position="270"/>
    </location>
</feature>
<proteinExistence type="inferred from homology"/>
<evidence type="ECO:0000256" key="3">
    <source>
        <dbReference type="ARBA" id="ARBA00022475"/>
    </source>
</evidence>
<comment type="caution">
    <text evidence="10">The sequence shown here is derived from an EMBL/GenBank/DDBJ whole genome shotgun (WGS) entry which is preliminary data.</text>
</comment>
<dbReference type="Proteomes" id="UP000523000">
    <property type="component" value="Unassembled WGS sequence"/>
</dbReference>
<evidence type="ECO:0000313" key="11">
    <source>
        <dbReference type="Proteomes" id="UP000523000"/>
    </source>
</evidence>
<evidence type="ECO:0000256" key="1">
    <source>
        <dbReference type="ARBA" id="ARBA00004651"/>
    </source>
</evidence>
<evidence type="ECO:0000256" key="8">
    <source>
        <dbReference type="SAM" id="MobiDB-lite"/>
    </source>
</evidence>
<dbReference type="CDD" id="cd06261">
    <property type="entry name" value="TM_PBP2"/>
    <property type="match status" value="1"/>
</dbReference>
<protein>
    <submittedName>
        <fullName evidence="10">ABC-type nitrate/sulfonate/bicarbonate transport system permease component</fullName>
    </submittedName>
</protein>
<reference evidence="10 11" key="1">
    <citation type="submission" date="2020-08" db="EMBL/GenBank/DDBJ databases">
        <title>Sequencing the genomes of 1000 actinobacteria strains.</title>
        <authorList>
            <person name="Klenk H.-P."/>
        </authorList>
    </citation>
    <scope>NUCLEOTIDE SEQUENCE [LARGE SCALE GENOMIC DNA]</scope>
    <source>
        <strain evidence="10 11">DSM 22826</strain>
    </source>
</reference>
<feature type="transmembrane region" description="Helical" evidence="7">
    <location>
        <begin position="216"/>
        <end position="236"/>
    </location>
</feature>
<gene>
    <name evidence="10" type="ORF">E9229_001012</name>
</gene>
<feature type="transmembrane region" description="Helical" evidence="7">
    <location>
        <begin position="35"/>
        <end position="57"/>
    </location>
</feature>
<feature type="compositionally biased region" description="Low complexity" evidence="8">
    <location>
        <begin position="9"/>
        <end position="20"/>
    </location>
</feature>
<dbReference type="PANTHER" id="PTHR30151">
    <property type="entry name" value="ALKANE SULFONATE ABC TRANSPORTER-RELATED, MEMBRANE SUBUNIT"/>
    <property type="match status" value="1"/>
</dbReference>
<feature type="transmembrane region" description="Helical" evidence="7">
    <location>
        <begin position="127"/>
        <end position="144"/>
    </location>
</feature>
<dbReference type="GO" id="GO:0055085">
    <property type="term" value="P:transmembrane transport"/>
    <property type="evidence" value="ECO:0007669"/>
    <property type="project" value="InterPro"/>
</dbReference>
<name>A0A839QS03_9MICC</name>
<evidence type="ECO:0000256" key="4">
    <source>
        <dbReference type="ARBA" id="ARBA00022692"/>
    </source>
</evidence>
<accession>A0A839QS03</accession>
<dbReference type="SUPFAM" id="SSF161098">
    <property type="entry name" value="MetI-like"/>
    <property type="match status" value="1"/>
</dbReference>
<dbReference type="InterPro" id="IPR035906">
    <property type="entry name" value="MetI-like_sf"/>
</dbReference>
<dbReference type="PANTHER" id="PTHR30151:SF38">
    <property type="entry name" value="ALIPHATIC SULFONATES TRANSPORT PERMEASE PROTEIN SSUC-RELATED"/>
    <property type="match status" value="1"/>
</dbReference>
<dbReference type="RefSeq" id="WP_221184379.1">
    <property type="nucleotide sequence ID" value="NZ_BAABGK010000036.1"/>
</dbReference>
<dbReference type="EMBL" id="JACHVS010000001">
    <property type="protein sequence ID" value="MBB2994821.1"/>
    <property type="molecule type" value="Genomic_DNA"/>
</dbReference>
<evidence type="ECO:0000256" key="7">
    <source>
        <dbReference type="RuleBase" id="RU363032"/>
    </source>
</evidence>
<feature type="region of interest" description="Disordered" evidence="8">
    <location>
        <begin position="1"/>
        <end position="20"/>
    </location>
</feature>
<feature type="transmembrane region" description="Helical" evidence="7">
    <location>
        <begin position="90"/>
        <end position="112"/>
    </location>
</feature>
<evidence type="ECO:0000256" key="6">
    <source>
        <dbReference type="ARBA" id="ARBA00023136"/>
    </source>
</evidence>
<evidence type="ECO:0000256" key="2">
    <source>
        <dbReference type="ARBA" id="ARBA00022448"/>
    </source>
</evidence>
<keyword evidence="5 7" id="KW-1133">Transmembrane helix</keyword>
<feature type="transmembrane region" description="Helical" evidence="7">
    <location>
        <begin position="151"/>
        <end position="172"/>
    </location>
</feature>
<evidence type="ECO:0000259" key="9">
    <source>
        <dbReference type="PROSITE" id="PS50928"/>
    </source>
</evidence>
<evidence type="ECO:0000256" key="5">
    <source>
        <dbReference type="ARBA" id="ARBA00022989"/>
    </source>
</evidence>
<keyword evidence="2 7" id="KW-0813">Transport</keyword>
<keyword evidence="6 7" id="KW-0472">Membrane</keyword>
<dbReference type="PROSITE" id="PS50928">
    <property type="entry name" value="ABC_TM1"/>
    <property type="match status" value="1"/>
</dbReference>
<dbReference type="GO" id="GO:0005886">
    <property type="term" value="C:plasma membrane"/>
    <property type="evidence" value="ECO:0007669"/>
    <property type="project" value="UniProtKB-SubCell"/>
</dbReference>